<dbReference type="KEGG" id="uru:DSM104443_02153"/>
<feature type="compositionally biased region" description="Low complexity" evidence="1">
    <location>
        <begin position="55"/>
        <end position="66"/>
    </location>
</feature>
<evidence type="ECO:0000313" key="3">
    <source>
        <dbReference type="Proteomes" id="UP000501534"/>
    </source>
</evidence>
<dbReference type="Proteomes" id="UP000501534">
    <property type="component" value="Chromosome"/>
</dbReference>
<gene>
    <name evidence="2" type="ORF">DSM104443_02153</name>
</gene>
<evidence type="ECO:0008006" key="4">
    <source>
        <dbReference type="Google" id="ProtNLM"/>
    </source>
</evidence>
<accession>A0A6M4GVL5</accession>
<proteinExistence type="predicted"/>
<keyword evidence="3" id="KW-1185">Reference proteome</keyword>
<feature type="region of interest" description="Disordered" evidence="1">
    <location>
        <begin position="38"/>
        <end position="68"/>
    </location>
</feature>
<dbReference type="RefSeq" id="WP_171092114.1">
    <property type="nucleotide sequence ID" value="NZ_CP053069.1"/>
</dbReference>
<dbReference type="EMBL" id="CP053069">
    <property type="protein sequence ID" value="QJR11082.1"/>
    <property type="molecule type" value="Genomic_DNA"/>
</dbReference>
<dbReference type="AlphaFoldDB" id="A0A6M4GVL5"/>
<protein>
    <recommendedName>
        <fullName evidence="4">DUF1178 family protein</fullName>
    </recommendedName>
</protein>
<reference evidence="2 3" key="1">
    <citation type="submission" date="2020-04" db="EMBL/GenBank/DDBJ databases">
        <title>Usitatibacter rugosus gen. nov., sp. nov. and Usitatibacter palustris sp. nov., novel members of Usitatibacteraceae fam. nov. within the order Nitrosomonadales isolated from soil.</title>
        <authorList>
            <person name="Huber K.J."/>
            <person name="Neumann-Schaal M."/>
            <person name="Geppert A."/>
            <person name="Luckner M."/>
            <person name="Wanner G."/>
            <person name="Overmann J."/>
        </authorList>
    </citation>
    <scope>NUCLEOTIDE SEQUENCE [LARGE SCALE GENOMIC DNA]</scope>
    <source>
        <strain evidence="2 3">0125_3</strain>
    </source>
</reference>
<dbReference type="InterPro" id="IPR009562">
    <property type="entry name" value="DUF1178"/>
</dbReference>
<sequence length="141" mass="15269">MIVYALACNAGHAFEGWYASPEAFDKLSTAGHLECPSCGTKRVEKRPSAPYVHTQGAAPAPAAQQPTDRDKAIGEMRAFLLANTEDVGRKFAEIARRIHYGEEAHRGIRGRVTPEEATELQEEGVNAVSISAEVGLDEIPH</sequence>
<name>A0A6M4GVL5_9PROT</name>
<evidence type="ECO:0000256" key="1">
    <source>
        <dbReference type="SAM" id="MobiDB-lite"/>
    </source>
</evidence>
<evidence type="ECO:0000313" key="2">
    <source>
        <dbReference type="EMBL" id="QJR11082.1"/>
    </source>
</evidence>
<dbReference type="PIRSF" id="PIRSF032131">
    <property type="entry name" value="UCP032131"/>
    <property type="match status" value="1"/>
</dbReference>
<organism evidence="2 3">
    <name type="scientific">Usitatibacter rugosus</name>
    <dbReference type="NCBI Taxonomy" id="2732067"/>
    <lineage>
        <taxon>Bacteria</taxon>
        <taxon>Pseudomonadati</taxon>
        <taxon>Pseudomonadota</taxon>
        <taxon>Betaproteobacteria</taxon>
        <taxon>Nitrosomonadales</taxon>
        <taxon>Usitatibacteraceae</taxon>
        <taxon>Usitatibacter</taxon>
    </lineage>
</organism>
<dbReference type="Pfam" id="PF06676">
    <property type="entry name" value="DUF1178"/>
    <property type="match status" value="1"/>
</dbReference>